<dbReference type="UniPathway" id="UPA00940"/>
<accession>Q0FMB0</accession>
<feature type="binding site" evidence="14">
    <location>
        <position position="126"/>
    </location>
    <ligand>
        <name>sn-glycerol 3-phosphate</name>
        <dbReference type="ChEBI" id="CHEBI:57597"/>
    </ligand>
</feature>
<feature type="binding site" evidence="17">
    <location>
        <position position="130"/>
    </location>
    <ligand>
        <name>NAD(+)</name>
        <dbReference type="ChEBI" id="CHEBI:57540"/>
    </ligand>
</feature>
<evidence type="ECO:0000256" key="1">
    <source>
        <dbReference type="ARBA" id="ARBA00011009"/>
    </source>
</evidence>
<evidence type="ECO:0000313" key="22">
    <source>
        <dbReference type="Proteomes" id="UP000006230"/>
    </source>
</evidence>
<feature type="binding site" evidence="14">
    <location>
        <position position="255"/>
    </location>
    <ligand>
        <name>sn-glycerol 3-phosphate</name>
        <dbReference type="ChEBI" id="CHEBI:57597"/>
    </ligand>
</feature>
<reference evidence="21 22" key="1">
    <citation type="journal article" date="2010" name="J. Bacteriol.">
        <title>Genome sequences of Pelagibaca bermudensis HTCC2601T and Maritimibacter alkaliphilus HTCC2654T, the type strains of two marine Roseobacter genera.</title>
        <authorList>
            <person name="Thrash J.C."/>
            <person name="Cho J.C."/>
            <person name="Ferriera S."/>
            <person name="Johnson J."/>
            <person name="Vergin K.L."/>
            <person name="Giovannoni S.J."/>
        </authorList>
    </citation>
    <scope>NUCLEOTIDE SEQUENCE [LARGE SCALE GENOMIC DNA]</scope>
    <source>
        <strain evidence="22">DSM 26914 / JCM 13377 / KCTC 12554 / HTCC2601</strain>
    </source>
</reference>
<feature type="domain" description="Glycerol-3-phosphate dehydrogenase NAD-dependent C-terminal" evidence="20">
    <location>
        <begin position="179"/>
        <end position="318"/>
    </location>
</feature>
<evidence type="ECO:0000256" key="12">
    <source>
        <dbReference type="ARBA" id="ARBA00069372"/>
    </source>
</evidence>
<feature type="binding site" evidence="16">
    <location>
        <begin position="254"/>
        <end position="255"/>
    </location>
    <ligand>
        <name>substrate</name>
    </ligand>
</feature>
<dbReference type="EC" id="1.1.1.94" evidence="11 14"/>
<dbReference type="GO" id="GO:0005829">
    <property type="term" value="C:cytosol"/>
    <property type="evidence" value="ECO:0007669"/>
    <property type="project" value="TreeGrafter"/>
</dbReference>
<evidence type="ECO:0000256" key="3">
    <source>
        <dbReference type="ARBA" id="ARBA00022741"/>
    </source>
</evidence>
<dbReference type="InterPro" id="IPR006168">
    <property type="entry name" value="G3P_DH_NAD-dep"/>
</dbReference>
<comment type="caution">
    <text evidence="14">Lacks conserved residue(s) required for the propagation of feature annotation.</text>
</comment>
<feature type="binding site" evidence="14">
    <location>
        <position position="25"/>
    </location>
    <ligand>
        <name>NADPH</name>
        <dbReference type="ChEBI" id="CHEBI:57783"/>
    </ligand>
</feature>
<evidence type="ECO:0000256" key="6">
    <source>
        <dbReference type="ARBA" id="ARBA00023027"/>
    </source>
</evidence>
<dbReference type="GO" id="GO:0051287">
    <property type="term" value="F:NAD binding"/>
    <property type="evidence" value="ECO:0007669"/>
    <property type="project" value="InterPro"/>
</dbReference>
<evidence type="ECO:0000256" key="10">
    <source>
        <dbReference type="ARBA" id="ARBA00052716"/>
    </source>
</evidence>
<feature type="binding site" evidence="14">
    <location>
        <position position="98"/>
    </location>
    <ligand>
        <name>NADPH</name>
        <dbReference type="ChEBI" id="CHEBI:57783"/>
    </ligand>
</feature>
<dbReference type="PRINTS" id="PR00077">
    <property type="entry name" value="GPDHDRGNASE"/>
</dbReference>
<dbReference type="Gene3D" id="1.10.1040.10">
    <property type="entry name" value="N-(1-d-carboxylethyl)-l-norvaline Dehydrogenase, domain 2"/>
    <property type="match status" value="1"/>
</dbReference>
<evidence type="ECO:0000256" key="8">
    <source>
        <dbReference type="ARBA" id="ARBA00023209"/>
    </source>
</evidence>
<feature type="binding site" evidence="14">
    <location>
        <position position="243"/>
    </location>
    <ligand>
        <name>sn-glycerol 3-phosphate</name>
        <dbReference type="ChEBI" id="CHEBI:57597"/>
    </ligand>
</feature>
<comment type="subcellular location">
    <subcellularLocation>
        <location evidence="14">Cytoplasm</location>
    </subcellularLocation>
</comment>
<dbReference type="HAMAP" id="MF_00394">
    <property type="entry name" value="NAD_Glyc3P_dehydrog"/>
    <property type="match status" value="1"/>
</dbReference>
<comment type="catalytic activity">
    <reaction evidence="14">
        <text>sn-glycerol 3-phosphate + NAD(+) = dihydroxyacetone phosphate + NADH + H(+)</text>
        <dbReference type="Rhea" id="RHEA:11092"/>
        <dbReference type="ChEBI" id="CHEBI:15378"/>
        <dbReference type="ChEBI" id="CHEBI:57540"/>
        <dbReference type="ChEBI" id="CHEBI:57597"/>
        <dbReference type="ChEBI" id="CHEBI:57642"/>
        <dbReference type="ChEBI" id="CHEBI:57945"/>
        <dbReference type="EC" id="1.1.1.94"/>
    </reaction>
</comment>
<dbReference type="InterPro" id="IPR036291">
    <property type="entry name" value="NAD(P)-bd_dom_sf"/>
</dbReference>
<keyword evidence="14" id="KW-0963">Cytoplasm</keyword>
<keyword evidence="3 14" id="KW-0547">Nucleotide-binding</keyword>
<feature type="binding site" evidence="17">
    <location>
        <position position="254"/>
    </location>
    <ligand>
        <name>NAD(+)</name>
        <dbReference type="ChEBI" id="CHEBI:57540"/>
    </ligand>
</feature>
<name>Q0FMB0_SALBH</name>
<feature type="binding site" evidence="14">
    <location>
        <position position="24"/>
    </location>
    <ligand>
        <name>NADPH</name>
        <dbReference type="ChEBI" id="CHEBI:57783"/>
    </ligand>
</feature>
<evidence type="ECO:0000256" key="5">
    <source>
        <dbReference type="ARBA" id="ARBA00023002"/>
    </source>
</evidence>
<feature type="binding site" evidence="14">
    <location>
        <position position="4"/>
    </location>
    <ligand>
        <name>NADPH</name>
        <dbReference type="ChEBI" id="CHEBI:57783"/>
    </ligand>
</feature>
<dbReference type="GO" id="GO:0046168">
    <property type="term" value="P:glycerol-3-phosphate catabolic process"/>
    <property type="evidence" value="ECO:0007669"/>
    <property type="project" value="InterPro"/>
</dbReference>
<dbReference type="PIRSF" id="PIRSF000114">
    <property type="entry name" value="Glycerol-3-P_dh"/>
    <property type="match status" value="1"/>
</dbReference>
<feature type="binding site" evidence="14">
    <location>
        <position position="128"/>
    </location>
    <ligand>
        <name>sn-glycerol 3-phosphate</name>
        <dbReference type="ChEBI" id="CHEBI:57597"/>
    </ligand>
</feature>
<dbReference type="eggNOG" id="COG0240">
    <property type="taxonomic scope" value="Bacteria"/>
</dbReference>
<gene>
    <name evidence="14" type="primary">gpsA</name>
    <name evidence="21" type="ORF">R2601_24874</name>
</gene>
<dbReference type="GO" id="GO:0046167">
    <property type="term" value="P:glycerol-3-phosphate biosynthetic process"/>
    <property type="evidence" value="ECO:0007669"/>
    <property type="project" value="UniProtKB-UniRule"/>
</dbReference>
<feature type="binding site" evidence="14">
    <location>
        <position position="254"/>
    </location>
    <ligand>
        <name>NADPH</name>
        <dbReference type="ChEBI" id="CHEBI:57783"/>
    </ligand>
</feature>
<evidence type="ECO:0000256" key="18">
    <source>
        <dbReference type="RuleBase" id="RU000437"/>
    </source>
</evidence>
<keyword evidence="2 14" id="KW-0444">Lipid biosynthesis</keyword>
<evidence type="ECO:0000256" key="11">
    <source>
        <dbReference type="ARBA" id="ARBA00066687"/>
    </source>
</evidence>
<keyword evidence="4 14" id="KW-0521">NADP</keyword>
<dbReference type="FunFam" id="1.10.1040.10:FF:000001">
    <property type="entry name" value="Glycerol-3-phosphate dehydrogenase [NAD(P)+]"/>
    <property type="match status" value="1"/>
</dbReference>
<keyword evidence="9 14" id="KW-1208">Phospholipid metabolism</keyword>
<dbReference type="Pfam" id="PF01210">
    <property type="entry name" value="NAD_Gly3P_dh_N"/>
    <property type="match status" value="1"/>
</dbReference>
<feature type="binding site" evidence="14">
    <location>
        <position position="253"/>
    </location>
    <ligand>
        <name>sn-glycerol 3-phosphate</name>
        <dbReference type="ChEBI" id="CHEBI:57597"/>
    </ligand>
</feature>
<evidence type="ECO:0000256" key="13">
    <source>
        <dbReference type="ARBA" id="ARBA00080511"/>
    </source>
</evidence>
<dbReference type="NCBIfam" id="NF000942">
    <property type="entry name" value="PRK00094.1-4"/>
    <property type="match status" value="1"/>
</dbReference>
<evidence type="ECO:0000256" key="7">
    <source>
        <dbReference type="ARBA" id="ARBA00023098"/>
    </source>
</evidence>
<evidence type="ECO:0000256" key="15">
    <source>
        <dbReference type="PIRSR" id="PIRSR000114-1"/>
    </source>
</evidence>
<comment type="function">
    <text evidence="14">Catalyzes the reduction of the glycolytic intermediate dihydroxyacetone phosphate (DHAP) to sn-glycerol 3-phosphate (G3P), the key precursor for phospholipid synthesis.</text>
</comment>
<dbReference type="GO" id="GO:0008654">
    <property type="term" value="P:phospholipid biosynthetic process"/>
    <property type="evidence" value="ECO:0007669"/>
    <property type="project" value="UniProtKB-KW"/>
</dbReference>
<dbReference type="EMBL" id="AATQ01000028">
    <property type="protein sequence ID" value="EAU45349.1"/>
    <property type="molecule type" value="Genomic_DNA"/>
</dbReference>
<dbReference type="Proteomes" id="UP000006230">
    <property type="component" value="Unassembled WGS sequence"/>
</dbReference>
<comment type="similarity">
    <text evidence="1 14 18">Belongs to the NAD-dependent glycerol-3-phosphate dehydrogenase family.</text>
</comment>
<evidence type="ECO:0000256" key="4">
    <source>
        <dbReference type="ARBA" id="ARBA00022857"/>
    </source>
</evidence>
<dbReference type="FunFam" id="3.40.50.720:FF:000019">
    <property type="entry name" value="Glycerol-3-phosphate dehydrogenase [NAD(P)+]"/>
    <property type="match status" value="1"/>
</dbReference>
<comment type="pathway">
    <text evidence="14">Membrane lipid metabolism; glycerophospholipid metabolism.</text>
</comment>
<dbReference type="NCBIfam" id="NF000940">
    <property type="entry name" value="PRK00094.1-2"/>
    <property type="match status" value="1"/>
</dbReference>
<evidence type="ECO:0000256" key="17">
    <source>
        <dbReference type="PIRSR" id="PIRSR000114-3"/>
    </source>
</evidence>
<dbReference type="PANTHER" id="PTHR11728:SF1">
    <property type="entry name" value="GLYCEROL-3-PHOSPHATE DEHYDROGENASE [NAD(+)] 2, CHLOROPLASTIC"/>
    <property type="match status" value="1"/>
</dbReference>
<keyword evidence="8 14" id="KW-0594">Phospholipid biosynthesis</keyword>
<feature type="binding site" evidence="14">
    <location>
        <position position="278"/>
    </location>
    <ligand>
        <name>NADPH</name>
        <dbReference type="ChEBI" id="CHEBI:57783"/>
    </ligand>
</feature>
<feature type="binding site" evidence="14">
    <location>
        <position position="280"/>
    </location>
    <ligand>
        <name>NADPH</name>
        <dbReference type="ChEBI" id="CHEBI:57783"/>
    </ligand>
</feature>
<protein>
    <recommendedName>
        <fullName evidence="12 14">Glycerol-3-phosphate dehydrogenase [NAD(P)+]</fullName>
        <ecNumber evidence="11 14">1.1.1.94</ecNumber>
    </recommendedName>
    <alternativeName>
        <fullName evidence="14">NAD(P)(+)-dependent glycerol-3-phosphate dehydrogenase</fullName>
    </alternativeName>
    <alternativeName>
        <fullName evidence="13 14">NAD(P)H-dependent dihydroxyacetone-phosphate reductase</fullName>
    </alternativeName>
</protein>
<evidence type="ECO:0000256" key="16">
    <source>
        <dbReference type="PIRSR" id="PIRSR000114-2"/>
    </source>
</evidence>
<evidence type="ECO:0000259" key="19">
    <source>
        <dbReference type="Pfam" id="PF01210"/>
    </source>
</evidence>
<sequence length="346" mass="36282">MGSWGTALAAVAASAGCDTRLWGRRDALAQAMAETRQNPEHLPGIDLPATLTPTSDLATALNGVEAVLLVTPSHTLRDMARKMKPHLPEGVPIALCCKGIERGTGFLLSHVVEEELPGHPVGALSGPTFARETALGHPTAATVAFNFRHHDRIAPERAPAARLALTMQTQAFRPYVSDDLIGVEVGGAVKNVVAIACGMMTGAGFAENTRAALITRGMDEMKALAEALGGKRETVTGLAGAGDLTLTCSSTTSRNMSLGTQLGQGIPREACFDGKPTVVEGEVNAISVVDLARRVGVEMPICEAVHAILHEGAPLAETFQALWSRPIEGEPRALDITLHPYEGDPA</sequence>
<dbReference type="GO" id="GO:0141152">
    <property type="term" value="F:glycerol-3-phosphate dehydrogenase (NAD+) activity"/>
    <property type="evidence" value="ECO:0007669"/>
    <property type="project" value="RHEA"/>
</dbReference>
<dbReference type="GO" id="GO:0006650">
    <property type="term" value="P:glycerophospholipid metabolic process"/>
    <property type="evidence" value="ECO:0007669"/>
    <property type="project" value="UniProtKB-UniRule"/>
</dbReference>
<evidence type="ECO:0000256" key="14">
    <source>
        <dbReference type="HAMAP-Rule" id="MF_00394"/>
    </source>
</evidence>
<evidence type="ECO:0000259" key="20">
    <source>
        <dbReference type="Pfam" id="PF07479"/>
    </source>
</evidence>
<dbReference type="SUPFAM" id="SSF51735">
    <property type="entry name" value="NAD(P)-binding Rossmann-fold domains"/>
    <property type="match status" value="1"/>
</dbReference>
<dbReference type="STRING" id="314265.R2601_24874"/>
<dbReference type="Gene3D" id="3.40.50.720">
    <property type="entry name" value="NAD(P)-binding Rossmann-like Domain"/>
    <property type="match status" value="1"/>
</dbReference>
<dbReference type="SUPFAM" id="SSF48179">
    <property type="entry name" value="6-phosphogluconate dehydrogenase C-terminal domain-like"/>
    <property type="match status" value="1"/>
</dbReference>
<dbReference type="GO" id="GO:0141153">
    <property type="term" value="F:glycerol-3-phosphate dehydrogenase (NADP+) activity"/>
    <property type="evidence" value="ECO:0007669"/>
    <property type="project" value="RHEA"/>
</dbReference>
<keyword evidence="22" id="KW-1185">Reference proteome</keyword>
<evidence type="ECO:0000256" key="9">
    <source>
        <dbReference type="ARBA" id="ARBA00023264"/>
    </source>
</evidence>
<proteinExistence type="inferred from homology"/>
<feature type="binding site" evidence="14">
    <location>
        <position position="254"/>
    </location>
    <ligand>
        <name>sn-glycerol 3-phosphate</name>
        <dbReference type="ChEBI" id="CHEBI:57597"/>
    </ligand>
</feature>
<feature type="binding site" evidence="14">
    <location>
        <position position="130"/>
    </location>
    <ligand>
        <name>NADPH</name>
        <dbReference type="ChEBI" id="CHEBI:57783"/>
    </ligand>
</feature>
<dbReference type="PANTHER" id="PTHR11728">
    <property type="entry name" value="GLYCEROL-3-PHOSPHATE DEHYDROGENASE"/>
    <property type="match status" value="1"/>
</dbReference>
<keyword evidence="5 14" id="KW-0560">Oxidoreductase</keyword>
<keyword evidence="6 14" id="KW-0520">NAD</keyword>
<feature type="active site" description="Proton acceptor" evidence="14 15">
    <location>
        <position position="190"/>
    </location>
</feature>
<keyword evidence="7 14" id="KW-0443">Lipid metabolism</keyword>
<dbReference type="InterPro" id="IPR013328">
    <property type="entry name" value="6PGD_dom2"/>
</dbReference>
<feature type="domain" description="Glycerol-3-phosphate dehydrogenase NAD-dependent N-terminal" evidence="19">
    <location>
        <begin position="1"/>
        <end position="146"/>
    </location>
</feature>
<feature type="binding site" evidence="14">
    <location>
        <position position="98"/>
    </location>
    <ligand>
        <name>sn-glycerol 3-phosphate</name>
        <dbReference type="ChEBI" id="CHEBI:57597"/>
    </ligand>
</feature>
<evidence type="ECO:0000256" key="2">
    <source>
        <dbReference type="ARBA" id="ARBA00022516"/>
    </source>
</evidence>
<organism evidence="21 22">
    <name type="scientific">Salipiger bermudensis (strain DSM 26914 / JCM 13377 / KCTC 12554 / HTCC2601)</name>
    <name type="common">Pelagibaca bermudensis</name>
    <dbReference type="NCBI Taxonomy" id="314265"/>
    <lineage>
        <taxon>Bacteria</taxon>
        <taxon>Pseudomonadati</taxon>
        <taxon>Pseudomonadota</taxon>
        <taxon>Alphaproteobacteria</taxon>
        <taxon>Rhodobacterales</taxon>
        <taxon>Roseobacteraceae</taxon>
        <taxon>Salipiger</taxon>
    </lineage>
</organism>
<dbReference type="InterPro" id="IPR006109">
    <property type="entry name" value="G3P_DH_NAD-dep_C"/>
</dbReference>
<dbReference type="InterPro" id="IPR008927">
    <property type="entry name" value="6-PGluconate_DH-like_C_sf"/>
</dbReference>
<feature type="binding site" evidence="16">
    <location>
        <position position="98"/>
    </location>
    <ligand>
        <name>substrate</name>
    </ligand>
</feature>
<evidence type="ECO:0000313" key="21">
    <source>
        <dbReference type="EMBL" id="EAU45349.1"/>
    </source>
</evidence>
<dbReference type="PROSITE" id="PS00957">
    <property type="entry name" value="NAD_G3PDH"/>
    <property type="match status" value="1"/>
</dbReference>
<feature type="binding site" evidence="14">
    <location>
        <position position="3"/>
    </location>
    <ligand>
        <name>NADPH</name>
        <dbReference type="ChEBI" id="CHEBI:57783"/>
    </ligand>
</feature>
<dbReference type="AlphaFoldDB" id="Q0FMB0"/>
<dbReference type="GO" id="GO:0005975">
    <property type="term" value="P:carbohydrate metabolic process"/>
    <property type="evidence" value="ECO:0007669"/>
    <property type="project" value="InterPro"/>
</dbReference>
<comment type="catalytic activity">
    <reaction evidence="10">
        <text>sn-glycerol 3-phosphate + NADP(+) = dihydroxyacetone phosphate + NADPH + H(+)</text>
        <dbReference type="Rhea" id="RHEA:11096"/>
        <dbReference type="ChEBI" id="CHEBI:15378"/>
        <dbReference type="ChEBI" id="CHEBI:57597"/>
        <dbReference type="ChEBI" id="CHEBI:57642"/>
        <dbReference type="ChEBI" id="CHEBI:57783"/>
        <dbReference type="ChEBI" id="CHEBI:58349"/>
        <dbReference type="EC" id="1.1.1.94"/>
    </reaction>
    <physiologicalReaction direction="right-to-left" evidence="10">
        <dbReference type="Rhea" id="RHEA:11098"/>
    </physiologicalReaction>
</comment>
<feature type="binding site" evidence="14">
    <location>
        <position position="190"/>
    </location>
    <ligand>
        <name>sn-glycerol 3-phosphate</name>
        <dbReference type="ChEBI" id="CHEBI:57597"/>
    </ligand>
</feature>
<dbReference type="HOGENOM" id="CLU_033449_0_2_5"/>
<comment type="caution">
    <text evidence="21">The sequence shown here is derived from an EMBL/GenBank/DDBJ whole genome shotgun (WGS) entry which is preliminary data.</text>
</comment>
<dbReference type="InterPro" id="IPR011128">
    <property type="entry name" value="G3P_DH_NAD-dep_N"/>
</dbReference>
<dbReference type="Pfam" id="PF07479">
    <property type="entry name" value="NAD_Gly3P_dh_C"/>
    <property type="match status" value="1"/>
</dbReference>